<dbReference type="Pfam" id="PF25148">
    <property type="entry name" value="DUF7824"/>
    <property type="match status" value="1"/>
</dbReference>
<proteinExistence type="predicted"/>
<name>A0A7C9RZV5_9PSEU</name>
<sequence length="828" mass="91454">MTFDEIRGLIEADEPVPLREALNALTPDQRKEFAKDLIAYEKKHRAGDRSWHHQATLAIAGAGLMPNASALTPWLMRYQIWHHRMRPDGGITDLIDVLRQRDLAWMPDLVARLGAKMPTRELNRFDLMRVILEFCGENPPDSDGFLRHFMTLGGHTRWQPGFDALIPRMLEVVGTGVVFATTRQWPPFLRDRADRKILLDGCLARLQQGGGAKEMEGFLALHEVLQVTLDETAEHARDYVAMLPDSRSTVAGLAQERLKSADEAGKLDLDLLTDASRWVFGRTEKKLVRTQLTWLAKHAKSTPDAVVLTVAELFAHPSDDLRGQAVKLVAKDLTKISDATRTELLTLAEQLPADMAEQLGSTTTPDETAALAPFVPTPFPEPIATIDELTGEVLSLFGRNARYVDPINAERVVEAIVRFAWQDREAVAQAFQPMYEKYPWLLNEYAYETYADHARRNAWTELIAIIAVVSKPVQTTEPDPEAAPAWQAQFERARAGAVGEQLTLRLHDIQQGLLRSPRPALVSTPTETSGLLDPATLLDRLAKAEADGWEPWPRDLTQACHRLPRDVDPETFASLQGAAGQRLRELLGFRSDPVVELVERVRGGNDSYYRQTLPERRLFVTVEPGLATPEQHWFGHGEWSSMYEWWPSILPAQREIVAAHLVPHLAHRMSSKGGDGPLLPSLAEADGPIGVAMNLALGYGLAAELTVNRAHAVDALLILAARDQFDGQALGSVLGRLLEGGYVPLNRIVPGLRDVARSGAAVQVWDVVVTALPKLWAHNRVADVVELAVELAQQLKPGGEIDGLAEVAARKGSSKAVVQAKRLVAALG</sequence>
<keyword evidence="3" id="KW-1185">Reference proteome</keyword>
<comment type="caution">
    <text evidence="2">The sequence shown here is derived from an EMBL/GenBank/DDBJ whole genome shotgun (WGS) entry which is preliminary data.</text>
</comment>
<accession>A0A7C9RZV5</accession>
<dbReference type="AlphaFoldDB" id="A0A7C9RZV5"/>
<reference evidence="2 3" key="1">
    <citation type="submission" date="2020-03" db="EMBL/GenBank/DDBJ databases">
        <title>Isolation and identification of active actinomycetes.</title>
        <authorList>
            <person name="Sun X."/>
        </authorList>
    </citation>
    <scope>NUCLEOTIDE SEQUENCE [LARGE SCALE GENOMIC DNA]</scope>
    <source>
        <strain evidence="2 3">NEAU-D13</strain>
    </source>
</reference>
<evidence type="ECO:0000313" key="3">
    <source>
        <dbReference type="Proteomes" id="UP000481360"/>
    </source>
</evidence>
<feature type="domain" description="DUF7824" evidence="1">
    <location>
        <begin position="392"/>
        <end position="589"/>
    </location>
</feature>
<dbReference type="RefSeq" id="WP_166055434.1">
    <property type="nucleotide sequence ID" value="NZ_JAAMPJ010000019.1"/>
</dbReference>
<dbReference type="EMBL" id="JAAMPJ010000019">
    <property type="protein sequence ID" value="NGY66066.1"/>
    <property type="molecule type" value="Genomic_DNA"/>
</dbReference>
<protein>
    <recommendedName>
        <fullName evidence="1">DUF7824 domain-containing protein</fullName>
    </recommendedName>
</protein>
<dbReference type="InterPro" id="IPR056726">
    <property type="entry name" value="DUF7824"/>
</dbReference>
<evidence type="ECO:0000259" key="1">
    <source>
        <dbReference type="Pfam" id="PF25148"/>
    </source>
</evidence>
<dbReference type="Proteomes" id="UP000481360">
    <property type="component" value="Unassembled WGS sequence"/>
</dbReference>
<gene>
    <name evidence="2" type="ORF">G7043_44990</name>
</gene>
<evidence type="ECO:0000313" key="2">
    <source>
        <dbReference type="EMBL" id="NGY66066.1"/>
    </source>
</evidence>
<organism evidence="2 3">
    <name type="scientific">Lentzea alba</name>
    <dbReference type="NCBI Taxonomy" id="2714351"/>
    <lineage>
        <taxon>Bacteria</taxon>
        <taxon>Bacillati</taxon>
        <taxon>Actinomycetota</taxon>
        <taxon>Actinomycetes</taxon>
        <taxon>Pseudonocardiales</taxon>
        <taxon>Pseudonocardiaceae</taxon>
        <taxon>Lentzea</taxon>
    </lineage>
</organism>